<dbReference type="EMBL" id="JAUSRG010000018">
    <property type="protein sequence ID" value="MDP9907159.1"/>
    <property type="molecule type" value="Genomic_DNA"/>
</dbReference>
<feature type="region of interest" description="Disordered" evidence="1">
    <location>
        <begin position="190"/>
        <end position="238"/>
    </location>
</feature>
<dbReference type="InterPro" id="IPR021136">
    <property type="entry name" value="Flagellar_hook_control-like_C"/>
</dbReference>
<dbReference type="Proteomes" id="UP001230951">
    <property type="component" value="Unassembled WGS sequence"/>
</dbReference>
<dbReference type="InterPro" id="IPR038610">
    <property type="entry name" value="FliK-like_C_sf"/>
</dbReference>
<evidence type="ECO:0000313" key="4">
    <source>
        <dbReference type="EMBL" id="MDQ0182687.1"/>
    </source>
</evidence>
<organism evidence="3 6">
    <name type="scientific">Arthrobacter bambusae</name>
    <dbReference type="NCBI Taxonomy" id="1338426"/>
    <lineage>
        <taxon>Bacteria</taxon>
        <taxon>Bacillati</taxon>
        <taxon>Actinomycetota</taxon>
        <taxon>Actinomycetes</taxon>
        <taxon>Micrococcales</taxon>
        <taxon>Micrococcaceae</taxon>
        <taxon>Arthrobacter</taxon>
    </lineage>
</organism>
<dbReference type="RefSeq" id="WP_306963781.1">
    <property type="nucleotide sequence ID" value="NZ_JAUSRG010000018.1"/>
</dbReference>
<keyword evidence="5" id="KW-1185">Reference proteome</keyword>
<accession>A0AAW8DJQ9</accession>
<dbReference type="Pfam" id="PF02120">
    <property type="entry name" value="Flg_hook"/>
    <property type="match status" value="1"/>
</dbReference>
<feature type="domain" description="Flagellar hook-length control protein-like C-terminal" evidence="2">
    <location>
        <begin position="355"/>
        <end position="425"/>
    </location>
</feature>
<feature type="region of interest" description="Disordered" evidence="1">
    <location>
        <begin position="1"/>
        <end position="27"/>
    </location>
</feature>
<evidence type="ECO:0000313" key="5">
    <source>
        <dbReference type="Proteomes" id="UP001230951"/>
    </source>
</evidence>
<dbReference type="AlphaFoldDB" id="A0AAW8DJQ9"/>
<comment type="caution">
    <text evidence="3">The sequence shown here is derived from an EMBL/GenBank/DDBJ whole genome shotgun (WGS) entry which is preliminary data.</text>
</comment>
<dbReference type="CDD" id="cd17470">
    <property type="entry name" value="T3SS_Flik_C"/>
    <property type="match status" value="1"/>
</dbReference>
<feature type="compositionally biased region" description="Low complexity" evidence="1">
    <location>
        <begin position="207"/>
        <end position="219"/>
    </location>
</feature>
<feature type="region of interest" description="Disordered" evidence="1">
    <location>
        <begin position="43"/>
        <end position="78"/>
    </location>
</feature>
<name>A0AAW8DJQ9_9MICC</name>
<proteinExistence type="predicted"/>
<reference evidence="3 5" key="1">
    <citation type="submission" date="2023-07" db="EMBL/GenBank/DDBJ databases">
        <title>Sorghum-associated microbial communities from plants grown in Nebraska, USA.</title>
        <authorList>
            <person name="Schachtman D."/>
        </authorList>
    </citation>
    <scope>NUCLEOTIDE SEQUENCE</scope>
    <source>
        <strain evidence="3">DS1006</strain>
        <strain evidence="4 5">DS1016</strain>
    </source>
</reference>
<evidence type="ECO:0000313" key="3">
    <source>
        <dbReference type="EMBL" id="MDP9907159.1"/>
    </source>
</evidence>
<dbReference type="EMBL" id="JAUSTF010000014">
    <property type="protein sequence ID" value="MDQ0182687.1"/>
    <property type="molecule type" value="Genomic_DNA"/>
</dbReference>
<evidence type="ECO:0000313" key="6">
    <source>
        <dbReference type="Proteomes" id="UP001242995"/>
    </source>
</evidence>
<dbReference type="Proteomes" id="UP001242995">
    <property type="component" value="Unassembled WGS sequence"/>
</dbReference>
<evidence type="ECO:0000259" key="2">
    <source>
        <dbReference type="Pfam" id="PF02120"/>
    </source>
</evidence>
<sequence>MPLPLSVAAVPRQAVPGSSPVQQSGGAAGFDAVMNGVLASDAKTSLGTAQQTPDGGAQEEPAGDGSGPVARAAKPEASKVAKDRVDAVGVVEAAGVAGAVAGVAGAVDAAAAAAVAGGLAAAGNAAPQASGTGVAVSAKDGAVDSAVPAKAIARTSAAARLTVGMTAGPTQAAPVETGVRAAVPAALPLGSLGQSPTQPGPIPGSTLPASPLPAAAPASQMPGALPSSPQPTVALPAGPLRGNSLPINPLTAGLQTGVTATAAQAGEPGTAVVLPVAKAGTQRDSPPVLGQDTQVAAAPGLPSEIQAGIPLVGRPAPPLQEAPTTAAPGMATPTLQADPAKLLSQVSAPLFSLASAAPGSHVMTLKLSPEDLGPLTVRAHIEGAGVRIELFAPGEAGREAIRSILPELRRGLGESGFGASLDLSEHNAPADAGAGGSDPRDRRPAESPAFPRGSDGESLRQARTAVVLPRSITSSLDILV</sequence>
<protein>
    <recommendedName>
        <fullName evidence="2">Flagellar hook-length control protein-like C-terminal domain-containing protein</fullName>
    </recommendedName>
</protein>
<evidence type="ECO:0000256" key="1">
    <source>
        <dbReference type="SAM" id="MobiDB-lite"/>
    </source>
</evidence>
<dbReference type="Gene3D" id="3.30.750.140">
    <property type="match status" value="1"/>
</dbReference>
<feature type="compositionally biased region" description="Polar residues" evidence="1">
    <location>
        <begin position="43"/>
        <end position="53"/>
    </location>
</feature>
<gene>
    <name evidence="3" type="ORF">J2S90_004150</name>
    <name evidence="4" type="ORF">J2S93_004143</name>
</gene>
<feature type="region of interest" description="Disordered" evidence="1">
    <location>
        <begin position="420"/>
        <end position="464"/>
    </location>
</feature>